<proteinExistence type="predicted"/>
<accession>A0A2H3NTJ3</accession>
<reference evidence="2 3" key="1">
    <citation type="submission" date="2017-10" db="EMBL/GenBank/DDBJ databases">
        <title>Draft genome of Longimonas halophila.</title>
        <authorList>
            <person name="Goh K.M."/>
            <person name="Shamsir M.S."/>
            <person name="Lim S.W."/>
        </authorList>
    </citation>
    <scope>NUCLEOTIDE SEQUENCE [LARGE SCALE GENOMIC DNA]</scope>
    <source>
        <strain evidence="2 3">KCTC 42399</strain>
    </source>
</reference>
<protein>
    <submittedName>
        <fullName evidence="2">Uncharacterized protein</fullName>
    </submittedName>
</protein>
<dbReference type="EMBL" id="PDEP01000005">
    <property type="protein sequence ID" value="PEN07601.1"/>
    <property type="molecule type" value="Genomic_DNA"/>
</dbReference>
<feature type="signal peptide" evidence="1">
    <location>
        <begin position="1"/>
        <end position="26"/>
    </location>
</feature>
<evidence type="ECO:0000313" key="3">
    <source>
        <dbReference type="Proteomes" id="UP000221024"/>
    </source>
</evidence>
<organism evidence="2 3">
    <name type="scientific">Longimonas halophila</name>
    <dbReference type="NCBI Taxonomy" id="1469170"/>
    <lineage>
        <taxon>Bacteria</taxon>
        <taxon>Pseudomonadati</taxon>
        <taxon>Rhodothermota</taxon>
        <taxon>Rhodothermia</taxon>
        <taxon>Rhodothermales</taxon>
        <taxon>Salisaetaceae</taxon>
        <taxon>Longimonas</taxon>
    </lineage>
</organism>
<sequence length="305" mass="33720">MYAQPLLQRRWLVACMLCLVAAPGYAQESEEEDIISTWISTEDSDAIIQFTENGLKQTYYEGEISIEYSYEFVEECEGLTALEQSPLDTVLRVVTNTGEQRCYHVMNLTDERLTLGPFRRGGFNSYEQTAQAAPDTTLFATLVQYVNENGLWIGPTDARAFDLRDVEAERLVLSMAPDAVHPVADERSQTLRRFGVPVTDIVADADCAFTSGLPVPDSTGALAPASPACQEKGSFVSVVFGSPRPADACSGTETQLDSEDTRRCVVVRAVEISDHSFYEYDLTVRYTLDQGWMVVEKTVIDGADS</sequence>
<evidence type="ECO:0000313" key="2">
    <source>
        <dbReference type="EMBL" id="PEN07601.1"/>
    </source>
</evidence>
<name>A0A2H3NTJ3_9BACT</name>
<feature type="chain" id="PRO_5013924454" evidence="1">
    <location>
        <begin position="27"/>
        <end position="305"/>
    </location>
</feature>
<evidence type="ECO:0000256" key="1">
    <source>
        <dbReference type="SAM" id="SignalP"/>
    </source>
</evidence>
<dbReference type="RefSeq" id="WP_098061789.1">
    <property type="nucleotide sequence ID" value="NZ_PDEP01000005.1"/>
</dbReference>
<gene>
    <name evidence="2" type="ORF">CRI93_06365</name>
</gene>
<keyword evidence="1" id="KW-0732">Signal</keyword>
<comment type="caution">
    <text evidence="2">The sequence shown here is derived from an EMBL/GenBank/DDBJ whole genome shotgun (WGS) entry which is preliminary data.</text>
</comment>
<dbReference type="Proteomes" id="UP000221024">
    <property type="component" value="Unassembled WGS sequence"/>
</dbReference>
<dbReference type="AlphaFoldDB" id="A0A2H3NTJ3"/>
<keyword evidence="3" id="KW-1185">Reference proteome</keyword>